<dbReference type="GeneID" id="109723525"/>
<dbReference type="InterPro" id="IPR020097">
    <property type="entry name" value="PsdUridine_synth_TruA_a/b_dom"/>
</dbReference>
<dbReference type="HAMAP" id="MF_00171">
    <property type="entry name" value="TruA"/>
    <property type="match status" value="1"/>
</dbReference>
<dbReference type="RefSeq" id="XP_020107525.1">
    <property type="nucleotide sequence ID" value="XM_020251936.1"/>
</dbReference>
<evidence type="ECO:0000313" key="14">
    <source>
        <dbReference type="RefSeq" id="XP_020107525.1"/>
    </source>
</evidence>
<evidence type="ECO:0000313" key="12">
    <source>
        <dbReference type="RefSeq" id="XP_020107521.1"/>
    </source>
</evidence>
<evidence type="ECO:0000313" key="13">
    <source>
        <dbReference type="RefSeq" id="XP_020107522.1"/>
    </source>
</evidence>
<proteinExistence type="inferred from homology"/>
<organism evidence="7 8">
    <name type="scientific">Ananas comosus</name>
    <name type="common">Pineapple</name>
    <name type="synonym">Ananas ananas</name>
    <dbReference type="NCBI Taxonomy" id="4615"/>
    <lineage>
        <taxon>Eukaryota</taxon>
        <taxon>Viridiplantae</taxon>
        <taxon>Streptophyta</taxon>
        <taxon>Embryophyta</taxon>
        <taxon>Tracheophyta</taxon>
        <taxon>Spermatophyta</taxon>
        <taxon>Magnoliopsida</taxon>
        <taxon>Liliopsida</taxon>
        <taxon>Poales</taxon>
        <taxon>Bromeliaceae</taxon>
        <taxon>Bromelioideae</taxon>
        <taxon>Ananas</taxon>
    </lineage>
</organism>
<keyword evidence="3 4" id="KW-0413">Isomerase</keyword>
<dbReference type="GO" id="GO:0160147">
    <property type="term" value="F:tRNA pseudouridine(38-40) synthase activity"/>
    <property type="evidence" value="ECO:0007669"/>
    <property type="project" value="UniProtKB-EC"/>
</dbReference>
<comment type="similarity">
    <text evidence="1 4">Belongs to the tRNA pseudouridine synthase TruA family.</text>
</comment>
<protein>
    <recommendedName>
        <fullName evidence="4">tRNA pseudouridine synthase</fullName>
        <ecNumber evidence="4">5.4.99.12</ecNumber>
    </recommendedName>
</protein>
<dbReference type="STRING" id="4615.A0A199VNF4"/>
<feature type="domain" description="Pseudouridine synthase I TruA alpha/beta" evidence="6">
    <location>
        <begin position="110"/>
        <end position="221"/>
    </location>
</feature>
<dbReference type="EC" id="5.4.99.12" evidence="4"/>
<accession>A0A199VNF4</accession>
<reference evidence="10 11" key="2">
    <citation type="submission" date="2025-04" db="UniProtKB">
        <authorList>
            <consortium name="RefSeq"/>
        </authorList>
    </citation>
    <scope>IDENTIFICATION</scope>
    <source>
        <tissue evidence="10 11">Leaf</tissue>
    </source>
</reference>
<evidence type="ECO:0000256" key="2">
    <source>
        <dbReference type="ARBA" id="ARBA00022694"/>
    </source>
</evidence>
<dbReference type="FunFam" id="3.30.70.580:FF:000008">
    <property type="entry name" value="tRNA pseudouridine synthase A"/>
    <property type="match status" value="1"/>
</dbReference>
<evidence type="ECO:0000256" key="3">
    <source>
        <dbReference type="ARBA" id="ARBA00023235"/>
    </source>
</evidence>
<evidence type="ECO:0000256" key="5">
    <source>
        <dbReference type="SAM" id="MobiDB-lite"/>
    </source>
</evidence>
<dbReference type="AlphaFoldDB" id="A0A199VNF4"/>
<dbReference type="RefSeq" id="XP_020107520.1">
    <property type="nucleotide sequence ID" value="XM_020251931.1"/>
</dbReference>
<dbReference type="PANTHER" id="PTHR11142:SF0">
    <property type="entry name" value="TRNA PSEUDOURIDINE SYNTHASE-LIKE 1"/>
    <property type="match status" value="1"/>
</dbReference>
<feature type="region of interest" description="Disordered" evidence="5">
    <location>
        <begin position="1"/>
        <end position="21"/>
    </location>
</feature>
<evidence type="ECO:0000313" key="8">
    <source>
        <dbReference type="Proteomes" id="UP000092600"/>
    </source>
</evidence>
<dbReference type="CDD" id="cd02570">
    <property type="entry name" value="PseudoU_synth_EcTruA"/>
    <property type="match status" value="1"/>
</dbReference>
<evidence type="ECO:0000256" key="4">
    <source>
        <dbReference type="RuleBase" id="RU003792"/>
    </source>
</evidence>
<dbReference type="OrthoDB" id="271910at2759"/>
<feature type="compositionally biased region" description="Low complexity" evidence="5">
    <location>
        <begin position="46"/>
        <end position="56"/>
    </location>
</feature>
<comment type="catalytic activity">
    <reaction evidence="4">
        <text>uridine(38/39/40) in tRNA = pseudouridine(38/39/40) in tRNA</text>
        <dbReference type="Rhea" id="RHEA:22376"/>
        <dbReference type="Rhea" id="RHEA-COMP:10085"/>
        <dbReference type="Rhea" id="RHEA-COMP:10087"/>
        <dbReference type="ChEBI" id="CHEBI:65314"/>
        <dbReference type="ChEBI" id="CHEBI:65315"/>
        <dbReference type="EC" id="5.4.99.12"/>
    </reaction>
</comment>
<dbReference type="RefSeq" id="XP_020107521.1">
    <property type="nucleotide sequence ID" value="XM_020251932.1"/>
</dbReference>
<dbReference type="GO" id="GO:0003723">
    <property type="term" value="F:RNA binding"/>
    <property type="evidence" value="ECO:0007669"/>
    <property type="project" value="InterPro"/>
</dbReference>
<dbReference type="InterPro" id="IPR020095">
    <property type="entry name" value="PsdUridine_synth_TruA_C"/>
</dbReference>
<evidence type="ECO:0000313" key="9">
    <source>
        <dbReference type="Proteomes" id="UP000515123"/>
    </source>
</evidence>
<dbReference type="EMBL" id="LSRQ01001284">
    <property type="protein sequence ID" value="OAY78441.1"/>
    <property type="molecule type" value="Genomic_DNA"/>
</dbReference>
<feature type="region of interest" description="Disordered" evidence="5">
    <location>
        <begin position="42"/>
        <end position="99"/>
    </location>
</feature>
<evidence type="ECO:0000313" key="10">
    <source>
        <dbReference type="RefSeq" id="XP_020107519.1"/>
    </source>
</evidence>
<dbReference type="RefSeq" id="XP_020107519.1">
    <property type="nucleotide sequence ID" value="XM_020251930.1"/>
</dbReference>
<dbReference type="PANTHER" id="PTHR11142">
    <property type="entry name" value="PSEUDOURIDYLATE SYNTHASE"/>
    <property type="match status" value="1"/>
</dbReference>
<feature type="domain" description="Pseudouridine synthase I TruA alpha/beta" evidence="6">
    <location>
        <begin position="263"/>
        <end position="424"/>
    </location>
</feature>
<evidence type="ECO:0000259" key="6">
    <source>
        <dbReference type="Pfam" id="PF01416"/>
    </source>
</evidence>
<sequence>MYGCTRCRQRKHVPSPPKTPNRNLIVIESYLRFSSYAAMNEEGEASSHAELSSASHSESKRPLDLPSDSLKPLKISRSSTEGAEKEANDRGEVGSAGAMSQSPRVQRYLIAVEYIGTRFFGSQKQPNCRTVVGALEDAFLKFIGQPVSIFCSSRTDAGVHALSNVCHVDVERISKRKPGEVLPPHDPGVVRRAVNHFLQRNEGDIMVTDVRCVPPDFHARFKALERTYHYRLLSGPAPLSTFEKDRAWHVPEDLDVHAMKDACGVLVGCRDFSSFRAAGCQANSPIRTLDELTVTEVFPALYFPSIVERSEVKSSDGALVLTKASELKSSSECSNSSEMNVGKCGAENGQIFGHRSKHRCYVITARARSFLYHQVRLMVGVLKSVGTGDLTTTDVEQILNAKTVTAASPMAPACGLYLGSVKYDLS</sequence>
<dbReference type="Pfam" id="PF01416">
    <property type="entry name" value="PseudoU_synth_1"/>
    <property type="match status" value="2"/>
</dbReference>
<evidence type="ECO:0000313" key="15">
    <source>
        <dbReference type="RefSeq" id="XP_020107526.1"/>
    </source>
</evidence>
<evidence type="ECO:0000256" key="1">
    <source>
        <dbReference type="ARBA" id="ARBA00009375"/>
    </source>
</evidence>
<evidence type="ECO:0000313" key="11">
    <source>
        <dbReference type="RefSeq" id="XP_020107520.1"/>
    </source>
</evidence>
<dbReference type="GO" id="GO:0031119">
    <property type="term" value="P:tRNA pseudouridine synthesis"/>
    <property type="evidence" value="ECO:0007669"/>
    <property type="project" value="TreeGrafter"/>
</dbReference>
<dbReference type="Proteomes" id="UP000515123">
    <property type="component" value="Linkage group 17"/>
</dbReference>
<dbReference type="RefSeq" id="XP_020107526.1">
    <property type="nucleotide sequence ID" value="XM_020251937.1"/>
</dbReference>
<dbReference type="Gene3D" id="3.30.70.660">
    <property type="entry name" value="Pseudouridine synthase I, catalytic domain, C-terminal subdomain"/>
    <property type="match status" value="1"/>
</dbReference>
<dbReference type="SUPFAM" id="SSF55120">
    <property type="entry name" value="Pseudouridine synthase"/>
    <property type="match status" value="1"/>
</dbReference>
<reference evidence="7 8" key="1">
    <citation type="journal article" date="2016" name="DNA Res.">
        <title>The draft genome of MD-2 pineapple using hybrid error correction of long reads.</title>
        <authorList>
            <person name="Redwan R.M."/>
            <person name="Saidin A."/>
            <person name="Kumar S.V."/>
        </authorList>
    </citation>
    <scope>NUCLEOTIDE SEQUENCE [LARGE SCALE GENOMIC DNA]</scope>
    <source>
        <strain evidence="8">cv. MD2</strain>
        <tissue evidence="7">Leaf</tissue>
    </source>
</reference>
<dbReference type="RefSeq" id="XP_020107522.1">
    <property type="nucleotide sequence ID" value="XM_020251933.1"/>
</dbReference>
<dbReference type="InterPro" id="IPR020094">
    <property type="entry name" value="TruA/RsuA/RluB/E/F_N"/>
</dbReference>
<keyword evidence="9" id="KW-1185">Reference proteome</keyword>
<gene>
    <name evidence="10 11 12 13 14 15" type="primary">LOC109723525</name>
    <name evidence="7" type="ORF">ACMD2_18818</name>
</gene>
<dbReference type="InterPro" id="IPR020103">
    <property type="entry name" value="PsdUridine_synth_cat_dom_sf"/>
</dbReference>
<dbReference type="Gramene" id="Aco003341.1.mrna1">
    <property type="protein sequence ID" value="Aco003341.1.mrna1"/>
    <property type="gene ID" value="Aco003341.1.path1"/>
</dbReference>
<name>A0A199VNF4_ANACO</name>
<feature type="compositionally biased region" description="Basic and acidic residues" evidence="5">
    <location>
        <begin position="82"/>
        <end position="92"/>
    </location>
</feature>
<dbReference type="Proteomes" id="UP000092600">
    <property type="component" value="Unassembled WGS sequence"/>
</dbReference>
<dbReference type="Gene3D" id="3.30.70.580">
    <property type="entry name" value="Pseudouridine synthase I, catalytic domain, N-terminal subdomain"/>
    <property type="match status" value="1"/>
</dbReference>
<feature type="compositionally biased region" description="Low complexity" evidence="5">
    <location>
        <begin position="64"/>
        <end position="73"/>
    </location>
</feature>
<dbReference type="InterPro" id="IPR001406">
    <property type="entry name" value="PsdUridine_synth_TruA"/>
</dbReference>
<keyword evidence="2 4" id="KW-0819">tRNA processing</keyword>
<evidence type="ECO:0000313" key="7">
    <source>
        <dbReference type="EMBL" id="OAY78441.1"/>
    </source>
</evidence>